<dbReference type="AlphaFoldDB" id="A0A4V0YZG8"/>
<protein>
    <submittedName>
        <fullName evidence="1">Uncharacterized protein</fullName>
    </submittedName>
</protein>
<dbReference type="OrthoDB" id="1691135at2"/>
<gene>
    <name evidence="1" type="ORF">EPA93_28310</name>
</gene>
<sequence>MPFEQLTLGEWVIEVDSQATHEAYLKKETITCSCPGCQNYLAACLAGQALTSAMGALFEDLGMLPEKETEVYVYCGNAERHQACYGGFSHLVGRLLNRPANPREYTSVDDWFQVAFTEKAHALSPTFPQPVLQMEFLGVIPWVLPNLEVALSREEIGSAPLETLFPGLHWRPR</sequence>
<organism evidence="1 2">
    <name type="scientific">Ktedonosporobacter rubrisoli</name>
    <dbReference type="NCBI Taxonomy" id="2509675"/>
    <lineage>
        <taxon>Bacteria</taxon>
        <taxon>Bacillati</taxon>
        <taxon>Chloroflexota</taxon>
        <taxon>Ktedonobacteria</taxon>
        <taxon>Ktedonobacterales</taxon>
        <taxon>Ktedonosporobacteraceae</taxon>
        <taxon>Ktedonosporobacter</taxon>
    </lineage>
</organism>
<accession>A0A4V0YZG8</accession>
<keyword evidence="2" id="KW-1185">Reference proteome</keyword>
<evidence type="ECO:0000313" key="2">
    <source>
        <dbReference type="Proteomes" id="UP000290365"/>
    </source>
</evidence>
<evidence type="ECO:0000313" key="1">
    <source>
        <dbReference type="EMBL" id="QBD79671.1"/>
    </source>
</evidence>
<name>A0A4V0YZG8_KTERU</name>
<dbReference type="RefSeq" id="WP_129890737.1">
    <property type="nucleotide sequence ID" value="NZ_CP035758.1"/>
</dbReference>
<dbReference type="Proteomes" id="UP000290365">
    <property type="component" value="Chromosome"/>
</dbReference>
<reference evidence="1 2" key="1">
    <citation type="submission" date="2019-01" db="EMBL/GenBank/DDBJ databases">
        <title>Ktedonosporobacter rubrisoli SCAWS-G2.</title>
        <authorList>
            <person name="Huang Y."/>
            <person name="Yan B."/>
        </authorList>
    </citation>
    <scope>NUCLEOTIDE SEQUENCE [LARGE SCALE GENOMIC DNA]</scope>
    <source>
        <strain evidence="1 2">SCAWS-G2</strain>
    </source>
</reference>
<dbReference type="KEGG" id="kbs:EPA93_28310"/>
<dbReference type="EMBL" id="CP035758">
    <property type="protein sequence ID" value="QBD79671.1"/>
    <property type="molecule type" value="Genomic_DNA"/>
</dbReference>
<proteinExistence type="predicted"/>